<comment type="caution">
    <text evidence="2">The sequence shown here is derived from an EMBL/GenBank/DDBJ whole genome shotgun (WGS) entry which is preliminary data.</text>
</comment>
<evidence type="ECO:0000256" key="1">
    <source>
        <dbReference type="SAM" id="MobiDB-lite"/>
    </source>
</evidence>
<accession>A0A9W8JSC5</accession>
<evidence type="ECO:0000313" key="2">
    <source>
        <dbReference type="EMBL" id="KAJ3499603.1"/>
    </source>
</evidence>
<keyword evidence="3" id="KW-1185">Reference proteome</keyword>
<dbReference type="OrthoDB" id="3070967at2759"/>
<evidence type="ECO:0000313" key="3">
    <source>
        <dbReference type="Proteomes" id="UP001148786"/>
    </source>
</evidence>
<reference evidence="2" key="1">
    <citation type="submission" date="2022-07" db="EMBL/GenBank/DDBJ databases">
        <title>Genome Sequence of Agrocybe chaxingu.</title>
        <authorList>
            <person name="Buettner E."/>
        </authorList>
    </citation>
    <scope>NUCLEOTIDE SEQUENCE</scope>
    <source>
        <strain evidence="2">MP-N11</strain>
    </source>
</reference>
<feature type="region of interest" description="Disordered" evidence="1">
    <location>
        <begin position="582"/>
        <end position="664"/>
    </location>
</feature>
<dbReference type="EMBL" id="JANKHO010001734">
    <property type="protein sequence ID" value="KAJ3499603.1"/>
    <property type="molecule type" value="Genomic_DNA"/>
</dbReference>
<dbReference type="Proteomes" id="UP001148786">
    <property type="component" value="Unassembled WGS sequence"/>
</dbReference>
<protein>
    <submittedName>
        <fullName evidence="2">Uncharacterized protein</fullName>
    </submittedName>
</protein>
<organism evidence="2 3">
    <name type="scientific">Agrocybe chaxingu</name>
    <dbReference type="NCBI Taxonomy" id="84603"/>
    <lineage>
        <taxon>Eukaryota</taxon>
        <taxon>Fungi</taxon>
        <taxon>Dikarya</taxon>
        <taxon>Basidiomycota</taxon>
        <taxon>Agaricomycotina</taxon>
        <taxon>Agaricomycetes</taxon>
        <taxon>Agaricomycetidae</taxon>
        <taxon>Agaricales</taxon>
        <taxon>Agaricineae</taxon>
        <taxon>Strophariaceae</taxon>
        <taxon>Agrocybe</taxon>
    </lineage>
</organism>
<feature type="compositionally biased region" description="Basic residues" evidence="1">
    <location>
        <begin position="631"/>
        <end position="648"/>
    </location>
</feature>
<name>A0A9W8JSC5_9AGAR</name>
<sequence>MLPSWRLITLPDGRMDSTRKPADQQRQRPFRLRSSWLTSAYPWSNSVVFSEQSFNDVFREGHFLHPFIKSLEDFEYDKFCSPDADSFKFKSALCIDELLHLKDSQSLSEMKVDVKAALPVCTYICAHKLVDVVSLLHSVQDCASATFPTHPKHHNFGDIDGKSWEHLHDWPALLKKTRAMLRKAQSAGGGVLSLQCGTQPTAQEAQHLVLLNSVVGRDSTVKLAKILSNIEIAAMHLNVMLQGNIDLPDKLSWFSSVKSVSEGELSAEAQRFLAPFIKTPHRLRLPLHLALLISPLYLLVFAQLHKKDWDRWKLVITSFLLGNQKPRLLTSTELALWRVIFTVARGGKSTILALLDELESLPWDELTSMPEEDRLWFQPAHTQQLVPSSHSAISLDDSVSHNFRPSPESTLTFGAESTLPSARPIGPDTSTVGYTALDMYIDQGGERGSEKPTAKAGATSADEIAVELTCLNIDGDRHNTMVVGQVSLCTDGDSTVAVEHASLGQHGDHDSTVAANQVPLSVDGDGGENMVTRQISLSADYDAAITMAVEQTSPAGEQDNLMAVEQMYPSLVGEQDNHMDVDQSEHMGENGTPLPAPQTPDPVAPEAMGENGTRLPTPQTPDLEVTELIKKIKKKRTKDGKYRSKNLTRKPPSHDKDEGADSETIQVSIRKSTLRPRPGALSAAIEAEAVLSLPPHHPSLGGPKMFLTPPSNNEETTSGFAFAFSFQILFYRVGS</sequence>
<gene>
    <name evidence="2" type="ORF">NLJ89_g10084</name>
</gene>
<dbReference type="AlphaFoldDB" id="A0A9W8JSC5"/>
<feature type="compositionally biased region" description="Pro residues" evidence="1">
    <location>
        <begin position="594"/>
        <end position="603"/>
    </location>
</feature>
<proteinExistence type="predicted"/>